<organism evidence="1 2">
    <name type="scientific">Clostridium frigoriphilum</name>
    <dbReference type="NCBI Taxonomy" id="443253"/>
    <lineage>
        <taxon>Bacteria</taxon>
        <taxon>Bacillati</taxon>
        <taxon>Bacillota</taxon>
        <taxon>Clostridia</taxon>
        <taxon>Eubacteriales</taxon>
        <taxon>Clostridiaceae</taxon>
        <taxon>Clostridium</taxon>
    </lineage>
</organism>
<keyword evidence="2" id="KW-1185">Reference proteome</keyword>
<gene>
    <name evidence="1" type="ORF">SJI18_21820</name>
</gene>
<dbReference type="Pfam" id="PF10076">
    <property type="entry name" value="Phage_Mu_Gp48"/>
    <property type="match status" value="1"/>
</dbReference>
<sequence>MDSKTLLGYMPKYYVNSKVISNLNTTNAKELTIFKAKIESTLNQFFTDTTDTMIERWEAEFGILSNTNLTLTQRRNKVLAKIRGRGVSTISAIKSIAQSYVDTVNVIENNPDYSFLLDLVSSSGFPYILSDLYSSVEEMKPAHLKANYKMTSKTCDSLTIRTFLLCGEEIMVYPYQTREIETNGKINIALGQSQGAEIITISPKGAI</sequence>
<reference evidence="1 2" key="1">
    <citation type="submission" date="2023-11" db="EMBL/GenBank/DDBJ databases">
        <title>Draft genome sequence of a psychrophilic Clostridium strain from permafrost water brine.</title>
        <authorList>
            <person name="Shcherbakova V.A."/>
            <person name="Trubitsyn V.E."/>
            <person name="Zakharyuk A.G."/>
        </authorList>
    </citation>
    <scope>NUCLEOTIDE SEQUENCE [LARGE SCALE GENOMIC DNA]</scope>
    <source>
        <strain evidence="1 2">14F</strain>
    </source>
</reference>
<evidence type="ECO:0000313" key="2">
    <source>
        <dbReference type="Proteomes" id="UP001498469"/>
    </source>
</evidence>
<dbReference type="RefSeq" id="WP_216247933.1">
    <property type="nucleotide sequence ID" value="NZ_JAZHFS010000033.1"/>
</dbReference>
<evidence type="ECO:0000313" key="1">
    <source>
        <dbReference type="EMBL" id="MEF2114931.1"/>
    </source>
</evidence>
<name>A0ABU7UUK3_9CLOT</name>
<dbReference type="EMBL" id="JAZHFS010000033">
    <property type="protein sequence ID" value="MEF2114931.1"/>
    <property type="molecule type" value="Genomic_DNA"/>
</dbReference>
<proteinExistence type="predicted"/>
<comment type="caution">
    <text evidence="1">The sequence shown here is derived from an EMBL/GenBank/DDBJ whole genome shotgun (WGS) entry which is preliminary data.</text>
</comment>
<dbReference type="Proteomes" id="UP001498469">
    <property type="component" value="Unassembled WGS sequence"/>
</dbReference>
<protein>
    <submittedName>
        <fullName evidence="1">Phage tail protein</fullName>
    </submittedName>
</protein>
<dbReference type="InterPro" id="IPR018755">
    <property type="entry name" value="Phage_Mu_Gp48"/>
</dbReference>
<accession>A0ABU7UUK3</accession>